<evidence type="ECO:0000256" key="6">
    <source>
        <dbReference type="RuleBase" id="RU004296"/>
    </source>
</evidence>
<feature type="domain" description="Peptidase S1" evidence="8">
    <location>
        <begin position="134"/>
        <end position="336"/>
    </location>
</feature>
<dbReference type="PANTHER" id="PTHR15462:SF8">
    <property type="entry name" value="SERINE PROTEASE"/>
    <property type="match status" value="1"/>
</dbReference>
<dbReference type="InterPro" id="IPR000126">
    <property type="entry name" value="V8_ser_AS"/>
</dbReference>
<dbReference type="InterPro" id="IPR001254">
    <property type="entry name" value="Trypsin_dom"/>
</dbReference>
<dbReference type="PROSITE" id="PS00673">
    <property type="entry name" value="V8_SER"/>
    <property type="match status" value="1"/>
</dbReference>
<dbReference type="GO" id="GO:0006508">
    <property type="term" value="P:proteolysis"/>
    <property type="evidence" value="ECO:0007669"/>
    <property type="project" value="UniProtKB-KW"/>
</dbReference>
<evidence type="ECO:0000259" key="8">
    <source>
        <dbReference type="Pfam" id="PF00089"/>
    </source>
</evidence>
<name>A0A5B1LYK4_9ACTN</name>
<evidence type="ECO:0000313" key="9">
    <source>
        <dbReference type="EMBL" id="KAA1425626.1"/>
    </source>
</evidence>
<dbReference type="GO" id="GO:0004252">
    <property type="term" value="F:serine-type endopeptidase activity"/>
    <property type="evidence" value="ECO:0007669"/>
    <property type="project" value="InterPro"/>
</dbReference>
<gene>
    <name evidence="9" type="ORF">F0U47_17710</name>
</gene>
<dbReference type="AlphaFoldDB" id="A0A5B1LYK4"/>
<proteinExistence type="inferred from homology"/>
<dbReference type="EC" id="3.4.21.-" evidence="6"/>
<dbReference type="EMBL" id="VUJW01000011">
    <property type="protein sequence ID" value="KAA1425626.1"/>
    <property type="molecule type" value="Genomic_DNA"/>
</dbReference>
<sequence length="352" mass="36011">MNARRRLLSRMVVLGVLAAPVAAAPFATSATASPAPASKGAAAVADEQFISSNGSVVSAAEFAREAGSSSSAPSYRGTNTPISTVQRRTPSTTGAGGGSAAETPIAPDRRVQITATTSYPNRAVVWITFKTTATSGTSSCTGFMIAPNVVATAGHCVNFGANGGSGFFNKPSFQIFPGRSGSSSPYLCPGNTVAKASQLWTNSTWNSSGAETHDYGAITLSCNIGDTTGYFGWTTSSQAVGNAVDTQGYPGDKPSGTQWDADNCSTSTTSTSFVQCTIQATSSTQMFYRNDTAGGQSGSPLFTVTSSSCTCAIGIHAYGLHGSSPHSTNNHGTRVNTTVANFFSLMRNGGLV</sequence>
<evidence type="ECO:0000256" key="3">
    <source>
        <dbReference type="ARBA" id="ARBA00022729"/>
    </source>
</evidence>
<organism evidence="9 10">
    <name type="scientific">Nocardioides antri</name>
    <dbReference type="NCBI Taxonomy" id="2607659"/>
    <lineage>
        <taxon>Bacteria</taxon>
        <taxon>Bacillati</taxon>
        <taxon>Actinomycetota</taxon>
        <taxon>Actinomycetes</taxon>
        <taxon>Propionibacteriales</taxon>
        <taxon>Nocardioidaceae</taxon>
        <taxon>Nocardioides</taxon>
    </lineage>
</organism>
<evidence type="ECO:0000256" key="5">
    <source>
        <dbReference type="ARBA" id="ARBA00022825"/>
    </source>
</evidence>
<keyword evidence="10" id="KW-1185">Reference proteome</keyword>
<evidence type="ECO:0000256" key="1">
    <source>
        <dbReference type="ARBA" id="ARBA00008764"/>
    </source>
</evidence>
<accession>A0A5B1LYK4</accession>
<dbReference type="InterPro" id="IPR043504">
    <property type="entry name" value="Peptidase_S1_PA_chymotrypsin"/>
</dbReference>
<feature type="region of interest" description="Disordered" evidence="7">
    <location>
        <begin position="68"/>
        <end position="103"/>
    </location>
</feature>
<dbReference type="InterPro" id="IPR006311">
    <property type="entry name" value="TAT_signal"/>
</dbReference>
<dbReference type="Gene3D" id="2.40.10.10">
    <property type="entry name" value="Trypsin-like serine proteases"/>
    <property type="match status" value="2"/>
</dbReference>
<dbReference type="InterPro" id="IPR009003">
    <property type="entry name" value="Peptidase_S1_PA"/>
</dbReference>
<keyword evidence="2 6" id="KW-0645">Protease</keyword>
<feature type="compositionally biased region" description="Polar residues" evidence="7">
    <location>
        <begin position="68"/>
        <end position="88"/>
    </location>
</feature>
<evidence type="ECO:0000256" key="2">
    <source>
        <dbReference type="ARBA" id="ARBA00022670"/>
    </source>
</evidence>
<dbReference type="InterPro" id="IPR008256">
    <property type="entry name" value="Peptidase_S1B"/>
</dbReference>
<dbReference type="PROSITE" id="PS51318">
    <property type="entry name" value="TAT"/>
    <property type="match status" value="1"/>
</dbReference>
<dbReference type="PANTHER" id="PTHR15462">
    <property type="entry name" value="SERINE PROTEASE"/>
    <property type="match status" value="1"/>
</dbReference>
<evidence type="ECO:0000313" key="10">
    <source>
        <dbReference type="Proteomes" id="UP000324351"/>
    </source>
</evidence>
<keyword evidence="4 6" id="KW-0378">Hydrolase</keyword>
<dbReference type="Proteomes" id="UP000324351">
    <property type="component" value="Unassembled WGS sequence"/>
</dbReference>
<evidence type="ECO:0000256" key="4">
    <source>
        <dbReference type="ARBA" id="ARBA00022801"/>
    </source>
</evidence>
<feature type="signal peptide" evidence="6">
    <location>
        <begin position="1"/>
        <end position="23"/>
    </location>
</feature>
<keyword evidence="5 6" id="KW-0720">Serine protease</keyword>
<comment type="similarity">
    <text evidence="1 6">Belongs to the peptidase S1B family.</text>
</comment>
<dbReference type="Pfam" id="PF00089">
    <property type="entry name" value="Trypsin"/>
    <property type="match status" value="1"/>
</dbReference>
<dbReference type="InterPro" id="IPR050966">
    <property type="entry name" value="Glutamyl_endopeptidase"/>
</dbReference>
<dbReference type="SUPFAM" id="SSF50494">
    <property type="entry name" value="Trypsin-like serine proteases"/>
    <property type="match status" value="1"/>
</dbReference>
<keyword evidence="3 6" id="KW-0732">Signal</keyword>
<reference evidence="9 10" key="2">
    <citation type="submission" date="2019-09" db="EMBL/GenBank/DDBJ databases">
        <authorList>
            <person name="Jin C."/>
        </authorList>
    </citation>
    <scope>NUCLEOTIDE SEQUENCE [LARGE SCALE GENOMIC DNA]</scope>
    <source>
        <strain evidence="9 10">BN140041</strain>
    </source>
</reference>
<evidence type="ECO:0000256" key="7">
    <source>
        <dbReference type="SAM" id="MobiDB-lite"/>
    </source>
</evidence>
<protein>
    <recommendedName>
        <fullName evidence="6">Serine protease</fullName>
        <ecNumber evidence="6">3.4.21.-</ecNumber>
    </recommendedName>
</protein>
<dbReference type="PRINTS" id="PR00839">
    <property type="entry name" value="V8PROTEASE"/>
</dbReference>
<feature type="chain" id="PRO_5039740621" description="Serine protease" evidence="6">
    <location>
        <begin position="24"/>
        <end position="352"/>
    </location>
</feature>
<reference evidence="9 10" key="1">
    <citation type="submission" date="2019-09" db="EMBL/GenBank/DDBJ databases">
        <title>Nocardioides panacisoli sp. nov., isolated from the soil of a ginseng field.</title>
        <authorList>
            <person name="Cho C."/>
        </authorList>
    </citation>
    <scope>NUCLEOTIDE SEQUENCE [LARGE SCALE GENOMIC DNA]</scope>
    <source>
        <strain evidence="9 10">BN140041</strain>
    </source>
</reference>
<comment type="caution">
    <text evidence="9">The sequence shown here is derived from an EMBL/GenBank/DDBJ whole genome shotgun (WGS) entry which is preliminary data.</text>
</comment>